<gene>
    <name evidence="1" type="ORF">EII38_04575</name>
</gene>
<organism evidence="1 2">
    <name type="scientific">Streptococcus minor</name>
    <dbReference type="NCBI Taxonomy" id="229549"/>
    <lineage>
        <taxon>Bacteria</taxon>
        <taxon>Bacillati</taxon>
        <taxon>Bacillota</taxon>
        <taxon>Bacilli</taxon>
        <taxon>Lactobacillales</taxon>
        <taxon>Streptococcaceae</taxon>
        <taxon>Streptococcus</taxon>
    </lineage>
</organism>
<dbReference type="RefSeq" id="WP_124776429.1">
    <property type="nucleotide sequence ID" value="NZ_RQZA01000003.1"/>
</dbReference>
<protein>
    <submittedName>
        <fullName evidence="1">Conjugal transfer protein</fullName>
    </submittedName>
</protein>
<dbReference type="EMBL" id="RQZA01000003">
    <property type="protein sequence ID" value="RRD31505.1"/>
    <property type="molecule type" value="Genomic_DNA"/>
</dbReference>
<evidence type="ECO:0000313" key="1">
    <source>
        <dbReference type="EMBL" id="RRD31505.1"/>
    </source>
</evidence>
<dbReference type="PIRSF" id="PIRSF015040">
    <property type="entry name" value="ATPase_SAG2001_prd"/>
    <property type="match status" value="1"/>
</dbReference>
<dbReference type="Gene3D" id="3.40.50.300">
    <property type="entry name" value="P-loop containing nucleotide triphosphate hydrolases"/>
    <property type="match status" value="2"/>
</dbReference>
<dbReference type="PANTHER" id="PTHR30121:SF6">
    <property type="entry name" value="SLR6007 PROTEIN"/>
    <property type="match status" value="1"/>
</dbReference>
<name>A0A3P1VDJ8_9STRE</name>
<dbReference type="AlphaFoldDB" id="A0A3P1VDJ8"/>
<reference evidence="1 2" key="1">
    <citation type="submission" date="2018-11" db="EMBL/GenBank/DDBJ databases">
        <title>Genomes From Bacteria Associated with the Canine Oral Cavity: a Test Case for Automated Genome-Based Taxonomic Assignment.</title>
        <authorList>
            <person name="Coil D.A."/>
            <person name="Jospin G."/>
            <person name="Darling A.E."/>
            <person name="Wallis C."/>
            <person name="Davis I.J."/>
            <person name="Harris S."/>
            <person name="Eisen J.A."/>
            <person name="Holcombe L.J."/>
            <person name="O'Flynn C."/>
        </authorList>
    </citation>
    <scope>NUCLEOTIDE SEQUENCE [LARGE SCALE GENOMIC DNA]</scope>
    <source>
        <strain evidence="1 2">OH4621_COT-116</strain>
    </source>
</reference>
<sequence>MVIDLSYPLIKIKDNLALRKDGTAVALYRIPNTPITVTDVKKKSKHKNLVNRVLLKLKNQKNFQLSLIPKDYLLEEKMRDFSTALADDAFEAGKYYLDKNVTDLTAEMEIPYQYDWLIAIDVRKSLVESSLKSMVFEKVDKVASAGMSLAGYEVPLNETWYEDFLSDEASVYQILRPLKAKRLSDSDTFYYQRMQYLRYIPHLKEEVIANREIVNVMDSVITVIEGGFLKIESAYGISYLDILPIGKLPTIFNGFHIAEFVQRFSFPVELNILGEFIDNSSIKGTMARSNIRYLNIMKEAQSSNTVQQEEIILGNMSLKDLMRKVGKKESLVEFSANLILSASSIASLRKRRQIVLNYFQDLKVGVYEAKFDTAYLFQSTLIGQRLQRTSKFWNHLTLVRGLSELMLFTNTYSGNRIGWYIGRVDNNLNQWDDLPSAVSASKNIVLYNATVGNKEDVEGKQTKNPHFAITGATGEGKSYLSEMIFILTSFEQVKLLYIDPKRSIRKHWEEKIKSSIFRKKYPLLANHISTFNFVTLDSKIESNKGVLDPIVVLLDKFVDEEGQTTYDENNAISTAKNMLFYLLRDEDLTIKQKTVLGDVISMVVRRRVDGEVVGFRTVLDLLVADERSEIADLGEYLVSAVDNSILELAFSYGDVAGLSYDKRVTVLEVADLSLPKSSGNNKDIKLSDHEQKSIVLMFALGAFCRRFGERNRYEDTIEFFDEAWVMMASNEGQEVIDNMKRIGRYYNNVLGLITQSVHDTNSEDDATGFGTLFAFKQPAELGAILDHVGLENNEENLEWISNMISGQCLYKDVYGNLNMITVHTNHKGIDELLKPMKATIASSLENKYAG</sequence>
<dbReference type="PANTHER" id="PTHR30121">
    <property type="entry name" value="UNCHARACTERIZED PROTEIN YJGR-RELATED"/>
    <property type="match status" value="1"/>
</dbReference>
<dbReference type="SUPFAM" id="SSF52540">
    <property type="entry name" value="P-loop containing nucleoside triphosphate hydrolases"/>
    <property type="match status" value="1"/>
</dbReference>
<evidence type="ECO:0000313" key="2">
    <source>
        <dbReference type="Proteomes" id="UP000281771"/>
    </source>
</evidence>
<comment type="caution">
    <text evidence="1">The sequence shown here is derived from an EMBL/GenBank/DDBJ whole genome shotgun (WGS) entry which is preliminary data.</text>
</comment>
<dbReference type="InterPro" id="IPR016628">
    <property type="entry name" value="ATPase_SAG2001_prd"/>
</dbReference>
<dbReference type="Pfam" id="PF12846">
    <property type="entry name" value="AAA_10"/>
    <property type="match status" value="1"/>
</dbReference>
<keyword evidence="2" id="KW-1185">Reference proteome</keyword>
<dbReference type="InterPro" id="IPR027417">
    <property type="entry name" value="P-loop_NTPase"/>
</dbReference>
<accession>A0A3P1VDJ8</accession>
<dbReference type="InterPro" id="IPR051162">
    <property type="entry name" value="T4SS_component"/>
</dbReference>
<proteinExistence type="predicted"/>
<dbReference type="Proteomes" id="UP000281771">
    <property type="component" value="Unassembled WGS sequence"/>
</dbReference>